<evidence type="ECO:0000256" key="3">
    <source>
        <dbReference type="ARBA" id="ARBA00022692"/>
    </source>
</evidence>
<dbReference type="EMBL" id="CAEZTL010000004">
    <property type="protein sequence ID" value="CAB4560920.1"/>
    <property type="molecule type" value="Genomic_DNA"/>
</dbReference>
<dbReference type="CDD" id="cd06580">
    <property type="entry name" value="TM_PBP1_transp_TpRbsC_like"/>
    <property type="match status" value="1"/>
</dbReference>
<dbReference type="GO" id="GO:0005886">
    <property type="term" value="C:plasma membrane"/>
    <property type="evidence" value="ECO:0007669"/>
    <property type="project" value="UniProtKB-SubCell"/>
</dbReference>
<reference evidence="7" key="1">
    <citation type="submission" date="2020-05" db="EMBL/GenBank/DDBJ databases">
        <authorList>
            <person name="Chiriac C."/>
            <person name="Salcher M."/>
            <person name="Ghai R."/>
            <person name="Kavagutti S V."/>
        </authorList>
    </citation>
    <scope>NUCLEOTIDE SEQUENCE</scope>
</reference>
<evidence type="ECO:0000313" key="7">
    <source>
        <dbReference type="EMBL" id="CAB4560920.1"/>
    </source>
</evidence>
<accession>A0A6J6DAA2</accession>
<dbReference type="GO" id="GO:0022857">
    <property type="term" value="F:transmembrane transporter activity"/>
    <property type="evidence" value="ECO:0007669"/>
    <property type="project" value="InterPro"/>
</dbReference>
<gene>
    <name evidence="7" type="ORF">UFOPK1683_00094</name>
</gene>
<organism evidence="7">
    <name type="scientific">freshwater metagenome</name>
    <dbReference type="NCBI Taxonomy" id="449393"/>
    <lineage>
        <taxon>unclassified sequences</taxon>
        <taxon>metagenomes</taxon>
        <taxon>ecological metagenomes</taxon>
    </lineage>
</organism>
<evidence type="ECO:0000256" key="6">
    <source>
        <dbReference type="SAM" id="Phobius"/>
    </source>
</evidence>
<dbReference type="PANTHER" id="PTHR47089">
    <property type="entry name" value="ABC TRANSPORTER, PERMEASE PROTEIN"/>
    <property type="match status" value="1"/>
</dbReference>
<sequence>MKNLFRSISRKLALPLLAFAMALLVSGLLVAFSDSEVLALKSSPLEMLAKAFATAGGAFAALWQGSVFDPNLTRNGYWNGFYPLSETIVAASPLILTGLSVALAFRAGLFNIGAQGQFIAGAIGASFVGFYFELPIVIHAIAAILAAVIAAGIYGGFVGLLKARTGAHEVIVTIMLNYVAGYFLLWLLSTETFLRPGRQDPLAPEVALTARLPKLFGADLRANLGFIIALAVAVLVWWLLQRSTWGFRFRAVGANAAAAKTAGISVGRTTTTVMFIAGALAGLGGAVQILGSEPALTAGVGGTFGFDAITVALLGRATPIGTVFAALLFGALRAGGLEMQASTETPLDLVLVIQALVVLFIAAPALIKAIFRLKNLDQGETISSKGWNG</sequence>
<keyword evidence="3 6" id="KW-0812">Transmembrane</keyword>
<proteinExistence type="predicted"/>
<keyword evidence="2" id="KW-1003">Cell membrane</keyword>
<keyword evidence="5 6" id="KW-0472">Membrane</keyword>
<dbReference type="PANTHER" id="PTHR47089:SF1">
    <property type="entry name" value="GUANOSINE ABC TRANSPORTER PERMEASE PROTEIN NUPP"/>
    <property type="match status" value="1"/>
</dbReference>
<feature type="transmembrane region" description="Helical" evidence="6">
    <location>
        <begin position="112"/>
        <end position="132"/>
    </location>
</feature>
<feature type="transmembrane region" description="Helical" evidence="6">
    <location>
        <begin position="347"/>
        <end position="367"/>
    </location>
</feature>
<comment type="subcellular location">
    <subcellularLocation>
        <location evidence="1">Cell membrane</location>
        <topology evidence="1">Multi-pass membrane protein</topology>
    </subcellularLocation>
</comment>
<dbReference type="InterPro" id="IPR001851">
    <property type="entry name" value="ABC_transp_permease"/>
</dbReference>
<protein>
    <submittedName>
        <fullName evidence="7">Unannotated protein</fullName>
    </submittedName>
</protein>
<feature type="transmembrane region" description="Helical" evidence="6">
    <location>
        <begin position="87"/>
        <end position="105"/>
    </location>
</feature>
<keyword evidence="4 6" id="KW-1133">Transmembrane helix</keyword>
<feature type="transmembrane region" description="Helical" evidence="6">
    <location>
        <begin position="138"/>
        <end position="158"/>
    </location>
</feature>
<feature type="transmembrane region" description="Helical" evidence="6">
    <location>
        <begin position="222"/>
        <end position="240"/>
    </location>
</feature>
<evidence type="ECO:0000256" key="4">
    <source>
        <dbReference type="ARBA" id="ARBA00022989"/>
    </source>
</evidence>
<evidence type="ECO:0000256" key="2">
    <source>
        <dbReference type="ARBA" id="ARBA00022475"/>
    </source>
</evidence>
<feature type="transmembrane region" description="Helical" evidence="6">
    <location>
        <begin position="311"/>
        <end position="335"/>
    </location>
</feature>
<feature type="transmembrane region" description="Helical" evidence="6">
    <location>
        <begin position="170"/>
        <end position="188"/>
    </location>
</feature>
<dbReference type="AlphaFoldDB" id="A0A6J6DAA2"/>
<name>A0A6J6DAA2_9ZZZZ</name>
<evidence type="ECO:0000256" key="5">
    <source>
        <dbReference type="ARBA" id="ARBA00023136"/>
    </source>
</evidence>
<evidence type="ECO:0000256" key="1">
    <source>
        <dbReference type="ARBA" id="ARBA00004651"/>
    </source>
</evidence>
<dbReference type="Pfam" id="PF02653">
    <property type="entry name" value="BPD_transp_2"/>
    <property type="match status" value="1"/>
</dbReference>